<dbReference type="AlphaFoldDB" id="A0A1Y2L3S7"/>
<keyword evidence="2" id="KW-0813">Transport</keyword>
<dbReference type="InterPro" id="IPR050319">
    <property type="entry name" value="ABC_transp_ATP-bind"/>
</dbReference>
<dbReference type="InterPro" id="IPR003593">
    <property type="entry name" value="AAA+_ATPase"/>
</dbReference>
<evidence type="ECO:0000256" key="3">
    <source>
        <dbReference type="ARBA" id="ARBA00022741"/>
    </source>
</evidence>
<proteinExistence type="predicted"/>
<protein>
    <submittedName>
        <fullName evidence="7">ABC transporter ATP-binding protein</fullName>
    </submittedName>
</protein>
<dbReference type="GO" id="GO:0055085">
    <property type="term" value="P:transmembrane transport"/>
    <property type="evidence" value="ECO:0007669"/>
    <property type="project" value="UniProtKB-ARBA"/>
</dbReference>
<feature type="region of interest" description="Disordered" evidence="5">
    <location>
        <begin position="309"/>
        <end position="344"/>
    </location>
</feature>
<dbReference type="NCBIfam" id="NF008453">
    <property type="entry name" value="PRK11308.1"/>
    <property type="match status" value="2"/>
</dbReference>
<name>A0A1Y2L3S7_9PROT</name>
<dbReference type="PANTHER" id="PTHR43776">
    <property type="entry name" value="TRANSPORT ATP-BINDING PROTEIN"/>
    <property type="match status" value="1"/>
</dbReference>
<dbReference type="InterPro" id="IPR003439">
    <property type="entry name" value="ABC_transporter-like_ATP-bd"/>
</dbReference>
<feature type="domain" description="ABC transporter" evidence="6">
    <location>
        <begin position="365"/>
        <end position="621"/>
    </location>
</feature>
<dbReference type="Pfam" id="PF08352">
    <property type="entry name" value="oligo_HPY"/>
    <property type="match status" value="2"/>
</dbReference>
<reference evidence="7 8" key="1">
    <citation type="submission" date="2014-03" db="EMBL/GenBank/DDBJ databases">
        <title>The draft genome sequence of Thalassospira mesophila JCM 18969.</title>
        <authorList>
            <person name="Lai Q."/>
            <person name="Shao Z."/>
        </authorList>
    </citation>
    <scope>NUCLEOTIDE SEQUENCE [LARGE SCALE GENOMIC DNA]</scope>
    <source>
        <strain evidence="7 8">JCM 18969</strain>
    </source>
</reference>
<dbReference type="FunFam" id="3.40.50.300:FF:000016">
    <property type="entry name" value="Oligopeptide ABC transporter ATP-binding component"/>
    <property type="match status" value="2"/>
</dbReference>
<dbReference type="InterPro" id="IPR027417">
    <property type="entry name" value="P-loop_NTPase"/>
</dbReference>
<dbReference type="InterPro" id="IPR017871">
    <property type="entry name" value="ABC_transporter-like_CS"/>
</dbReference>
<sequence length="684" mass="75309">MTDILRIRDLEVEFITPHMRTKAVDKVSFRIGAQQTVALVGESGSGKTTISQAIMGILPRSARIAGGSIIFADPKKPGTRVDIAMLSANSAEMRAIRGGSISMIFQEPMSSLSPIHTVGDQICEAVRLHQKVGTREARDLAREMLELVGFPNTKSALRTYPFELSGGLRQRAMIAMALVCRPALLVADEPTTALDVTIQAQTLRLIKDLQKSLKMSVLLITHDLGVVANMADHMVVVYNGRVVESGKTDDIFINPGHAYTRSLLQAVPHFDMEPGERLKPLREIKPRIDGLLTLVDKFDRKMARLEQHATNGRHIDDEAVNGDDKRGGDSAIAQRHPDPDNAAIASAMESPKPRLSTGVRGEAVLAVSHLTKSFPVRKSGWFGMDERRIEAVCDVSLTVGRGECVGLVGESGCGKTTLSKLIMRAMAPDSGSILFRGESGQMTELVGLDEDRLAPYRKRIQFVFQDPFSSLNPRMTVQDLISEPMLIHGVGTSAYRRKMVLELMEVVGLDPRFLNRYPHSFSGGQRQRIGIARALCLRPDLLILDEPTSALDVSVQAQILNLLKDLQRDLNLTYLFISHNLAVIDYMADRIAVMCAGRIVESAPRASLFRSPAHPYTQALLNAVPYADLDHPLDFSKIIDGKCSDPAAWPAPFTVDRSVNPSMVQLAEDHFVRMTRPDYQEIAV</sequence>
<keyword evidence="8" id="KW-1185">Reference proteome</keyword>
<dbReference type="STRING" id="1293891.TMES_09580"/>
<dbReference type="GO" id="GO:0005524">
    <property type="term" value="F:ATP binding"/>
    <property type="evidence" value="ECO:0007669"/>
    <property type="project" value="UniProtKB-KW"/>
</dbReference>
<evidence type="ECO:0000256" key="4">
    <source>
        <dbReference type="ARBA" id="ARBA00022840"/>
    </source>
</evidence>
<feature type="compositionally biased region" description="Basic and acidic residues" evidence="5">
    <location>
        <begin position="309"/>
        <end position="328"/>
    </location>
</feature>
<dbReference type="PROSITE" id="PS00211">
    <property type="entry name" value="ABC_TRANSPORTER_1"/>
    <property type="match status" value="1"/>
</dbReference>
<dbReference type="Proteomes" id="UP000193391">
    <property type="component" value="Unassembled WGS sequence"/>
</dbReference>
<dbReference type="GO" id="GO:0015833">
    <property type="term" value="P:peptide transport"/>
    <property type="evidence" value="ECO:0007669"/>
    <property type="project" value="InterPro"/>
</dbReference>
<feature type="domain" description="ABC transporter" evidence="6">
    <location>
        <begin position="5"/>
        <end position="264"/>
    </location>
</feature>
<dbReference type="GO" id="GO:0005886">
    <property type="term" value="C:plasma membrane"/>
    <property type="evidence" value="ECO:0007669"/>
    <property type="project" value="UniProtKB-SubCell"/>
</dbReference>
<keyword evidence="3" id="KW-0547">Nucleotide-binding</keyword>
<dbReference type="PROSITE" id="PS50893">
    <property type="entry name" value="ABC_TRANSPORTER_2"/>
    <property type="match status" value="2"/>
</dbReference>
<dbReference type="SMART" id="SM00382">
    <property type="entry name" value="AAA"/>
    <property type="match status" value="2"/>
</dbReference>
<dbReference type="GO" id="GO:0016887">
    <property type="term" value="F:ATP hydrolysis activity"/>
    <property type="evidence" value="ECO:0007669"/>
    <property type="project" value="InterPro"/>
</dbReference>
<dbReference type="EMBL" id="JFKA01000003">
    <property type="protein sequence ID" value="OSQ38953.1"/>
    <property type="molecule type" value="Genomic_DNA"/>
</dbReference>
<organism evidence="7 8">
    <name type="scientific">Thalassospira mesophila</name>
    <dbReference type="NCBI Taxonomy" id="1293891"/>
    <lineage>
        <taxon>Bacteria</taxon>
        <taxon>Pseudomonadati</taxon>
        <taxon>Pseudomonadota</taxon>
        <taxon>Alphaproteobacteria</taxon>
        <taxon>Rhodospirillales</taxon>
        <taxon>Thalassospiraceae</taxon>
        <taxon>Thalassospira</taxon>
    </lineage>
</organism>
<dbReference type="Pfam" id="PF00005">
    <property type="entry name" value="ABC_tran"/>
    <property type="match status" value="2"/>
</dbReference>
<gene>
    <name evidence="7" type="ORF">TMES_09580</name>
</gene>
<comment type="subcellular location">
    <subcellularLocation>
        <location evidence="1">Cell inner membrane</location>
        <topology evidence="1">Peripheral membrane protein</topology>
    </subcellularLocation>
</comment>
<dbReference type="RefSeq" id="WP_143589599.1">
    <property type="nucleotide sequence ID" value="NZ_JFKA01000003.1"/>
</dbReference>
<dbReference type="SUPFAM" id="SSF52540">
    <property type="entry name" value="P-loop containing nucleoside triphosphate hydrolases"/>
    <property type="match status" value="2"/>
</dbReference>
<evidence type="ECO:0000256" key="2">
    <source>
        <dbReference type="ARBA" id="ARBA00022448"/>
    </source>
</evidence>
<comment type="caution">
    <text evidence="7">The sequence shown here is derived from an EMBL/GenBank/DDBJ whole genome shotgun (WGS) entry which is preliminary data.</text>
</comment>
<dbReference type="InterPro" id="IPR013563">
    <property type="entry name" value="Oligopep_ABC_C"/>
</dbReference>
<evidence type="ECO:0000313" key="7">
    <source>
        <dbReference type="EMBL" id="OSQ38953.1"/>
    </source>
</evidence>
<dbReference type="OrthoDB" id="9802264at2"/>
<evidence type="ECO:0000313" key="8">
    <source>
        <dbReference type="Proteomes" id="UP000193391"/>
    </source>
</evidence>
<keyword evidence="4 7" id="KW-0067">ATP-binding</keyword>
<evidence type="ECO:0000256" key="5">
    <source>
        <dbReference type="SAM" id="MobiDB-lite"/>
    </source>
</evidence>
<dbReference type="CDD" id="cd03257">
    <property type="entry name" value="ABC_NikE_OppD_transporters"/>
    <property type="match status" value="2"/>
</dbReference>
<dbReference type="Gene3D" id="3.40.50.300">
    <property type="entry name" value="P-loop containing nucleotide triphosphate hydrolases"/>
    <property type="match status" value="2"/>
</dbReference>
<accession>A0A1Y2L3S7</accession>
<evidence type="ECO:0000259" key="6">
    <source>
        <dbReference type="PROSITE" id="PS50893"/>
    </source>
</evidence>
<evidence type="ECO:0000256" key="1">
    <source>
        <dbReference type="ARBA" id="ARBA00004417"/>
    </source>
</evidence>